<proteinExistence type="predicted"/>
<keyword evidence="1" id="KW-0805">Transcription regulation</keyword>
<dbReference type="InParanoid" id="H6BXU4"/>
<dbReference type="EMBL" id="JH226133">
    <property type="protein sequence ID" value="EHY57434.1"/>
    <property type="molecule type" value="Genomic_DNA"/>
</dbReference>
<feature type="compositionally biased region" description="Polar residues" evidence="5">
    <location>
        <begin position="399"/>
        <end position="408"/>
    </location>
</feature>
<dbReference type="SUPFAM" id="SSF57701">
    <property type="entry name" value="Zn2/Cys6 DNA-binding domain"/>
    <property type="match status" value="1"/>
</dbReference>
<dbReference type="OMA" id="HRTAVAC"/>
<dbReference type="VEuPathDB" id="FungiDB:HMPREF1120_05468"/>
<feature type="region of interest" description="Disordered" evidence="5">
    <location>
        <begin position="1"/>
        <end position="63"/>
    </location>
</feature>
<dbReference type="InterPro" id="IPR001138">
    <property type="entry name" value="Zn2Cys6_DnaBD"/>
</dbReference>
<keyword evidence="4" id="KW-0539">Nucleus</keyword>
<dbReference type="AlphaFoldDB" id="H6BXU4"/>
<organism evidence="7 8">
    <name type="scientific">Exophiala dermatitidis (strain ATCC 34100 / CBS 525.76 / NIH/UT8656)</name>
    <name type="common">Black yeast</name>
    <name type="synonym">Wangiella dermatitidis</name>
    <dbReference type="NCBI Taxonomy" id="858893"/>
    <lineage>
        <taxon>Eukaryota</taxon>
        <taxon>Fungi</taxon>
        <taxon>Dikarya</taxon>
        <taxon>Ascomycota</taxon>
        <taxon>Pezizomycotina</taxon>
        <taxon>Eurotiomycetes</taxon>
        <taxon>Chaetothyriomycetidae</taxon>
        <taxon>Chaetothyriales</taxon>
        <taxon>Herpotrichiellaceae</taxon>
        <taxon>Exophiala</taxon>
    </lineage>
</organism>
<keyword evidence="8" id="KW-1185">Reference proteome</keyword>
<evidence type="ECO:0000256" key="4">
    <source>
        <dbReference type="ARBA" id="ARBA00023242"/>
    </source>
</evidence>
<dbReference type="GO" id="GO:0003677">
    <property type="term" value="F:DNA binding"/>
    <property type="evidence" value="ECO:0007669"/>
    <property type="project" value="UniProtKB-KW"/>
</dbReference>
<feature type="compositionally biased region" description="Polar residues" evidence="5">
    <location>
        <begin position="1"/>
        <end position="10"/>
    </location>
</feature>
<sequence length="408" mass="44689">MQEEANSFRSFTEGFGSPSDERRGARDALNMPGAMERADSSPNLQDMGSEGPPLSPAEKRRNKLGYHRTAVACGHCRRRKIRCMPAFDDPAGRCQNCIRLKKECQFFPVDQQNPGPGRRVRSATKSTEGGPNEADSFLPVSSPGMILRTGSFEHLDPIDSPMNTPPMSRGSPGYSDFHPGTRSMSGSGFDYANPYGYPQQPQPQPQHQIMDRSPFTTPLSGSHANDSSSAPFYPQYGHSLQGPYPIAFTTGSLPATTPTMSRDRAFGYHTASPNGYPWAQSPARSVSMGETEDSPHNFPPAYRTQTYPSFERRITGEMPQLPATSSPFVPLGAENQPGGIVEFPQPMSYQPVPPEMQPEWAASEQQTQFTGSSGAPTPAWYPQQPSSTDLSNNDRRSQILPSQHLSPQ</sequence>
<dbReference type="GO" id="GO:0000981">
    <property type="term" value="F:DNA-binding transcription factor activity, RNA polymerase II-specific"/>
    <property type="evidence" value="ECO:0007669"/>
    <property type="project" value="InterPro"/>
</dbReference>
<gene>
    <name evidence="7" type="ORF">HMPREF1120_05468</name>
</gene>
<protein>
    <recommendedName>
        <fullName evidence="6">Zn(2)-C6 fungal-type domain-containing protein</fullName>
    </recommendedName>
</protein>
<dbReference type="PROSITE" id="PS00463">
    <property type="entry name" value="ZN2_CY6_FUNGAL_1"/>
    <property type="match status" value="1"/>
</dbReference>
<feature type="region of interest" description="Disordered" evidence="5">
    <location>
        <begin position="264"/>
        <end position="304"/>
    </location>
</feature>
<dbReference type="OrthoDB" id="4150019at2759"/>
<evidence type="ECO:0000313" key="7">
    <source>
        <dbReference type="EMBL" id="EHY57434.1"/>
    </source>
</evidence>
<dbReference type="Pfam" id="PF00172">
    <property type="entry name" value="Zn_clus"/>
    <property type="match status" value="1"/>
</dbReference>
<evidence type="ECO:0000259" key="6">
    <source>
        <dbReference type="PROSITE" id="PS50048"/>
    </source>
</evidence>
<dbReference type="Gene3D" id="4.10.240.10">
    <property type="entry name" value="Zn(2)-C6 fungal-type DNA-binding domain"/>
    <property type="match status" value="1"/>
</dbReference>
<feature type="region of interest" description="Disordered" evidence="5">
    <location>
        <begin position="335"/>
        <end position="408"/>
    </location>
</feature>
<dbReference type="eggNOG" id="ENOG502S404">
    <property type="taxonomic scope" value="Eukaryota"/>
</dbReference>
<evidence type="ECO:0000256" key="5">
    <source>
        <dbReference type="SAM" id="MobiDB-lite"/>
    </source>
</evidence>
<name>H6BXU4_EXODN</name>
<feature type="compositionally biased region" description="Polar residues" evidence="5">
    <location>
        <begin position="214"/>
        <end position="230"/>
    </location>
</feature>
<dbReference type="HOGENOM" id="CLU_030994_1_1_1"/>
<dbReference type="GO" id="GO:0008270">
    <property type="term" value="F:zinc ion binding"/>
    <property type="evidence" value="ECO:0007669"/>
    <property type="project" value="InterPro"/>
</dbReference>
<feature type="domain" description="Zn(2)-C6 fungal-type" evidence="6">
    <location>
        <begin position="72"/>
        <end position="106"/>
    </location>
</feature>
<reference evidence="7" key="1">
    <citation type="submission" date="2011-07" db="EMBL/GenBank/DDBJ databases">
        <title>The Genome Sequence of Exophiala (Wangiella) dermatitidis NIH/UT8656.</title>
        <authorList>
            <consortium name="The Broad Institute Genome Sequencing Platform"/>
            <person name="Cuomo C."/>
            <person name="Wang Z."/>
            <person name="Hunicke-Smith S."/>
            <person name="Szanislo P.J."/>
            <person name="Earl A."/>
            <person name="Young S.K."/>
            <person name="Zeng Q."/>
            <person name="Gargeya S."/>
            <person name="Fitzgerald M."/>
            <person name="Haas B."/>
            <person name="Abouelleil A."/>
            <person name="Alvarado L."/>
            <person name="Arachchi H.M."/>
            <person name="Berlin A."/>
            <person name="Brown A."/>
            <person name="Chapman S.B."/>
            <person name="Chen Z."/>
            <person name="Dunbar C."/>
            <person name="Freedman E."/>
            <person name="Gearin G."/>
            <person name="Gellesch M."/>
            <person name="Goldberg J."/>
            <person name="Griggs A."/>
            <person name="Gujja S."/>
            <person name="Heiman D."/>
            <person name="Howarth C."/>
            <person name="Larson L."/>
            <person name="Lui A."/>
            <person name="MacDonald P.J.P."/>
            <person name="Montmayeur A."/>
            <person name="Murphy C."/>
            <person name="Neiman D."/>
            <person name="Pearson M."/>
            <person name="Priest M."/>
            <person name="Roberts A."/>
            <person name="Saif S."/>
            <person name="Shea T."/>
            <person name="Shenoy N."/>
            <person name="Sisk P."/>
            <person name="Stolte C."/>
            <person name="Sykes S."/>
            <person name="Wortman J."/>
            <person name="Nusbaum C."/>
            <person name="Birren B."/>
        </authorList>
    </citation>
    <scope>NUCLEOTIDE SEQUENCE</scope>
    <source>
        <strain evidence="7">NIH/UT8656</strain>
    </source>
</reference>
<feature type="compositionally biased region" description="Polar residues" evidence="5">
    <location>
        <begin position="363"/>
        <end position="375"/>
    </location>
</feature>
<keyword evidence="2" id="KW-0238">DNA-binding</keyword>
<dbReference type="InterPro" id="IPR036864">
    <property type="entry name" value="Zn2-C6_fun-type_DNA-bd_sf"/>
</dbReference>
<evidence type="ECO:0000256" key="3">
    <source>
        <dbReference type="ARBA" id="ARBA00023163"/>
    </source>
</evidence>
<evidence type="ECO:0000313" key="8">
    <source>
        <dbReference type="Proteomes" id="UP000007304"/>
    </source>
</evidence>
<dbReference type="PROSITE" id="PS50048">
    <property type="entry name" value="ZN2_CY6_FUNGAL_2"/>
    <property type="match status" value="1"/>
</dbReference>
<dbReference type="CDD" id="cd00067">
    <property type="entry name" value="GAL4"/>
    <property type="match status" value="1"/>
</dbReference>
<dbReference type="RefSeq" id="XP_009157895.1">
    <property type="nucleotide sequence ID" value="XM_009159647.1"/>
</dbReference>
<feature type="region of interest" description="Disordered" evidence="5">
    <location>
        <begin position="109"/>
        <end position="141"/>
    </location>
</feature>
<dbReference type="GeneID" id="20310107"/>
<feature type="region of interest" description="Disordered" evidence="5">
    <location>
        <begin position="199"/>
        <end position="236"/>
    </location>
</feature>
<dbReference type="STRING" id="858893.H6BXU4"/>
<dbReference type="SMART" id="SM00066">
    <property type="entry name" value="GAL4"/>
    <property type="match status" value="1"/>
</dbReference>
<accession>H6BXU4</accession>
<keyword evidence="3" id="KW-0804">Transcription</keyword>
<dbReference type="Proteomes" id="UP000007304">
    <property type="component" value="Unassembled WGS sequence"/>
</dbReference>
<evidence type="ECO:0000256" key="2">
    <source>
        <dbReference type="ARBA" id="ARBA00023125"/>
    </source>
</evidence>
<evidence type="ECO:0000256" key="1">
    <source>
        <dbReference type="ARBA" id="ARBA00023015"/>
    </source>
</evidence>